<protein>
    <submittedName>
        <fullName evidence="1">Uncharacterized protein</fullName>
    </submittedName>
</protein>
<dbReference type="RefSeq" id="YP_009222312.1">
    <property type="nucleotide sequence ID" value="NC_029058.1"/>
</dbReference>
<sequence length="189" mass="22047">MAVSTASVFPSITYNQYLLYKLLNVTNDDKVVIPDRYLSDFNGYGQPDLSTSRLLYLFTKVTSSYLPVKFTNTSSTTGQFEEYIEQTHLFHSHPGVYMVLVAQYLEIVAFNWAVVNQVELVNEISKVDIQRIRKNLNLLCDWFGDHQDIMNRETDYYVDIINKLRKFEIDLGYLENRLAYVLSTYGYTK</sequence>
<evidence type="ECO:0000313" key="2">
    <source>
        <dbReference type="Proteomes" id="UP000030922"/>
    </source>
</evidence>
<proteinExistence type="predicted"/>
<reference evidence="1 2" key="2">
    <citation type="journal article" date="2015" name="Biotechnol. Biofuels">
        <title>Bacteriophage application restores ethanol fermentation characteristics disrupted by Lactobacillus fermentum.</title>
        <authorList>
            <person name="Liu M."/>
            <person name="Bischoff K.M."/>
            <person name="Gill J.J."/>
            <person name="Mire-Criscione M.D."/>
            <person name="Berry J.D."/>
            <person name="Young R."/>
            <person name="Summer E.J."/>
        </authorList>
    </citation>
    <scope>NUCLEOTIDE SEQUENCE [LARGE SCALE GENOMIC DNA]</scope>
</reference>
<name>A0A0A7NNR4_9CAUD</name>
<accession>A0A0A7NNR4</accession>
<organism evidence="1 2">
    <name type="scientific">Lactobacillus phage LfeInf</name>
    <dbReference type="NCBI Taxonomy" id="1567484"/>
    <lineage>
        <taxon>Viruses</taxon>
        <taxon>Duplodnaviria</taxon>
        <taxon>Heunggongvirae</taxon>
        <taxon>Uroviricota</taxon>
        <taxon>Caudoviricetes</taxon>
        <taxon>Herelleviridae</taxon>
        <taxon>Hopescreekvirus</taxon>
        <taxon>Hopescreekvirus LfeInf</taxon>
    </lineage>
</organism>
<dbReference type="Proteomes" id="UP000030922">
    <property type="component" value="Segment"/>
</dbReference>
<dbReference type="EMBL" id="KP054477">
    <property type="protein sequence ID" value="AIZ94700.1"/>
    <property type="molecule type" value="Genomic_DNA"/>
</dbReference>
<dbReference type="GeneID" id="26793862"/>
<dbReference type="OrthoDB" id="10903at10239"/>
<gene>
    <name evidence="1" type="ORF">LfeInf_074</name>
</gene>
<reference evidence="2" key="1">
    <citation type="submission" date="2014-10" db="EMBL/GenBank/DDBJ databases">
        <title>Characterization of Lactobacillus fermentum phage vB_S_LfeInf.</title>
        <authorList>
            <person name="Liu M."/>
            <person name="Gill J.J."/>
            <person name="Berry J."/>
            <person name="Young R.III."/>
            <person name="Summer E.J."/>
        </authorList>
    </citation>
    <scope>NUCLEOTIDE SEQUENCE [LARGE SCALE GENOMIC DNA]</scope>
</reference>
<dbReference type="KEGG" id="vg:26793862"/>
<keyword evidence="2" id="KW-1185">Reference proteome</keyword>
<evidence type="ECO:0000313" key="1">
    <source>
        <dbReference type="EMBL" id="AIZ94700.1"/>
    </source>
</evidence>